<sequence length="176" mass="19637">MGFLDDLAALNGVGVARLIGIFGVGTFYGCAASTSLTIIPALLDKDSEMENGSRLRYWCRQFDISAVRWTPFAFGAATSFLYVGMKTGDWQDYLCSGLIWSIFPYTFTCIFPTIKALKDEAQKGDKFDNPLVLSLIKKWNFRHTFRIYLTGSAFFLTTLRVLATSPLTSKRGIVLP</sequence>
<reference evidence="2" key="1">
    <citation type="journal article" date="2023" name="PhytoFront">
        <title>Draft Genome Resources of Seven Strains of Tilletia horrida, Causal Agent of Kernel Smut of Rice.</title>
        <authorList>
            <person name="Khanal S."/>
            <person name="Antony Babu S."/>
            <person name="Zhou X.G."/>
        </authorList>
    </citation>
    <scope>NUCLEOTIDE SEQUENCE</scope>
    <source>
        <strain evidence="2">TX6</strain>
    </source>
</reference>
<protein>
    <submittedName>
        <fullName evidence="2">Uncharacterized protein</fullName>
    </submittedName>
</protein>
<name>A0AAN6GSQ1_9BASI</name>
<feature type="transmembrane region" description="Helical" evidence="1">
    <location>
        <begin position="97"/>
        <end position="117"/>
    </location>
</feature>
<dbReference type="PANTHER" id="PTHR36535">
    <property type="entry name" value="YALI0E30327P"/>
    <property type="match status" value="1"/>
</dbReference>
<keyword evidence="1" id="KW-0812">Transmembrane</keyword>
<keyword evidence="1" id="KW-1133">Transmembrane helix</keyword>
<evidence type="ECO:0000313" key="2">
    <source>
        <dbReference type="EMBL" id="KAK0552223.1"/>
    </source>
</evidence>
<dbReference type="Proteomes" id="UP001176517">
    <property type="component" value="Unassembled WGS sequence"/>
</dbReference>
<evidence type="ECO:0000256" key="1">
    <source>
        <dbReference type="SAM" id="Phobius"/>
    </source>
</evidence>
<keyword evidence="3" id="KW-1185">Reference proteome</keyword>
<dbReference type="EMBL" id="JAPDMZ010000066">
    <property type="protein sequence ID" value="KAK0552223.1"/>
    <property type="molecule type" value="Genomic_DNA"/>
</dbReference>
<dbReference type="InterPro" id="IPR013901">
    <property type="entry name" value="Anthrone_oxy"/>
</dbReference>
<organism evidence="2 3">
    <name type="scientific">Tilletia horrida</name>
    <dbReference type="NCBI Taxonomy" id="155126"/>
    <lineage>
        <taxon>Eukaryota</taxon>
        <taxon>Fungi</taxon>
        <taxon>Dikarya</taxon>
        <taxon>Basidiomycota</taxon>
        <taxon>Ustilaginomycotina</taxon>
        <taxon>Exobasidiomycetes</taxon>
        <taxon>Tilletiales</taxon>
        <taxon>Tilletiaceae</taxon>
        <taxon>Tilletia</taxon>
    </lineage>
</organism>
<proteinExistence type="predicted"/>
<comment type="caution">
    <text evidence="2">The sequence shown here is derived from an EMBL/GenBank/DDBJ whole genome shotgun (WGS) entry which is preliminary data.</text>
</comment>
<dbReference type="Pfam" id="PF08592">
    <property type="entry name" value="Anthrone_oxy"/>
    <property type="match status" value="1"/>
</dbReference>
<evidence type="ECO:0000313" key="3">
    <source>
        <dbReference type="Proteomes" id="UP001176517"/>
    </source>
</evidence>
<feature type="transmembrane region" description="Helical" evidence="1">
    <location>
        <begin position="145"/>
        <end position="163"/>
    </location>
</feature>
<feature type="transmembrane region" description="Helical" evidence="1">
    <location>
        <begin position="64"/>
        <end position="85"/>
    </location>
</feature>
<feature type="transmembrane region" description="Helical" evidence="1">
    <location>
        <begin position="20"/>
        <end position="43"/>
    </location>
</feature>
<dbReference type="AlphaFoldDB" id="A0AAN6GSQ1"/>
<gene>
    <name evidence="2" type="ORF">OC846_002974</name>
</gene>
<dbReference type="PANTHER" id="PTHR36535:SF1">
    <property type="entry name" value="DUF1772 DOMAIN-CONTAINING PROTEIN"/>
    <property type="match status" value="1"/>
</dbReference>
<keyword evidence="1" id="KW-0472">Membrane</keyword>
<accession>A0AAN6GSQ1</accession>